<evidence type="ECO:0000259" key="1">
    <source>
        <dbReference type="Pfam" id="PF16593"/>
    </source>
</evidence>
<evidence type="ECO:0000313" key="2">
    <source>
        <dbReference type="EMBL" id="HIX85538.1"/>
    </source>
</evidence>
<dbReference type="InterPro" id="IPR032239">
    <property type="entry name" value="Cas9-BH"/>
</dbReference>
<feature type="domain" description="CRISPR-associated endonuclease Cas9 bridge helix" evidence="1">
    <location>
        <begin position="60"/>
        <end position="95"/>
    </location>
</feature>
<gene>
    <name evidence="2" type="ORF">H9848_02870</name>
</gene>
<dbReference type="GO" id="GO:0003676">
    <property type="term" value="F:nucleic acid binding"/>
    <property type="evidence" value="ECO:0007669"/>
    <property type="project" value="InterPro"/>
</dbReference>
<organism evidence="2 3">
    <name type="scientific">Candidatus Parabacteroides intestinigallinarum</name>
    <dbReference type="NCBI Taxonomy" id="2838722"/>
    <lineage>
        <taxon>Bacteria</taxon>
        <taxon>Pseudomonadati</taxon>
        <taxon>Bacteroidota</taxon>
        <taxon>Bacteroidia</taxon>
        <taxon>Bacteroidales</taxon>
        <taxon>Tannerellaceae</taxon>
        <taxon>Parabacteroides</taxon>
    </lineage>
</organism>
<reference evidence="2" key="2">
    <citation type="submission" date="2021-04" db="EMBL/GenBank/DDBJ databases">
        <authorList>
            <person name="Gilroy R."/>
        </authorList>
    </citation>
    <scope>NUCLEOTIDE SEQUENCE</scope>
    <source>
        <strain evidence="2">ChiHecec2B26-12326</strain>
    </source>
</reference>
<proteinExistence type="predicted"/>
<evidence type="ECO:0000313" key="3">
    <source>
        <dbReference type="Proteomes" id="UP000823847"/>
    </source>
</evidence>
<comment type="caution">
    <text evidence="2">The sequence shown here is derived from an EMBL/GenBank/DDBJ whole genome shotgun (WGS) entry which is preliminary data.</text>
</comment>
<dbReference type="Proteomes" id="UP000823847">
    <property type="component" value="Unassembled WGS sequence"/>
</dbReference>
<reference evidence="2" key="1">
    <citation type="journal article" date="2021" name="PeerJ">
        <title>Extensive microbial diversity within the chicken gut microbiome revealed by metagenomics and culture.</title>
        <authorList>
            <person name="Gilroy R."/>
            <person name="Ravi A."/>
            <person name="Getino M."/>
            <person name="Pursley I."/>
            <person name="Horton D.L."/>
            <person name="Alikhan N.F."/>
            <person name="Baker D."/>
            <person name="Gharbi K."/>
            <person name="Hall N."/>
            <person name="Watson M."/>
            <person name="Adriaenssens E.M."/>
            <person name="Foster-Nyarko E."/>
            <person name="Jarju S."/>
            <person name="Secka A."/>
            <person name="Antonio M."/>
            <person name="Oren A."/>
            <person name="Chaudhuri R.R."/>
            <person name="La Ragione R."/>
            <person name="Hildebrand F."/>
            <person name="Pallen M.J."/>
        </authorList>
    </citation>
    <scope>NUCLEOTIDE SEQUENCE</scope>
    <source>
        <strain evidence="2">ChiHecec2B26-12326</strain>
    </source>
</reference>
<feature type="non-terminal residue" evidence="2">
    <location>
        <position position="105"/>
    </location>
</feature>
<dbReference type="AlphaFoldDB" id="A0A9D1XQ65"/>
<dbReference type="InterPro" id="IPR036397">
    <property type="entry name" value="RNaseH_sf"/>
</dbReference>
<name>A0A9D1XQ65_9BACT</name>
<protein>
    <recommendedName>
        <fullName evidence="1">CRISPR-associated endonuclease Cas9 bridge helix domain-containing protein</fullName>
    </recommendedName>
</protein>
<sequence length="105" mass="11944">MKIVLGLDLGTNSVGWAIVNQDEKGNLVGIHQIGSRIIPMDAAVLGDFDKGNSISQTANRTKSRSVRRLYERGKLRRERLHRVLALLNFLPLHYSRQLDRYGKFI</sequence>
<dbReference type="Pfam" id="PF16593">
    <property type="entry name" value="Cas9-BH"/>
    <property type="match status" value="1"/>
</dbReference>
<dbReference type="Gene3D" id="3.30.420.10">
    <property type="entry name" value="Ribonuclease H-like superfamily/Ribonuclease H"/>
    <property type="match status" value="1"/>
</dbReference>
<dbReference type="EMBL" id="DXEN01000015">
    <property type="protein sequence ID" value="HIX85538.1"/>
    <property type="molecule type" value="Genomic_DNA"/>
</dbReference>
<accession>A0A9D1XQ65</accession>